<evidence type="ECO:0000256" key="7">
    <source>
        <dbReference type="ARBA" id="ARBA00022547"/>
    </source>
</evidence>
<keyword evidence="9" id="KW-0547">Nucleotide-binding</keyword>
<keyword evidence="12" id="KW-1278">Translocase</keyword>
<evidence type="ECO:0000256" key="5">
    <source>
        <dbReference type="ARBA" id="ARBA00012473"/>
    </source>
</evidence>
<evidence type="ECO:0000256" key="14">
    <source>
        <dbReference type="ARBA" id="ARBA00023065"/>
    </source>
</evidence>
<proteinExistence type="inferred from homology"/>
<evidence type="ECO:0000256" key="18">
    <source>
        <dbReference type="ARBA" id="ARBA00030649"/>
    </source>
</evidence>
<evidence type="ECO:0000256" key="16">
    <source>
        <dbReference type="ARBA" id="ARBA00023136"/>
    </source>
</evidence>
<dbReference type="InterPro" id="IPR044975">
    <property type="entry name" value="YMF19-like"/>
</dbReference>
<dbReference type="EMBL" id="MN646686">
    <property type="protein sequence ID" value="QGX86661.1"/>
    <property type="molecule type" value="Genomic_DNA"/>
</dbReference>
<keyword evidence="11" id="KW-0067">ATP-binding</keyword>
<dbReference type="InterPro" id="IPR003319">
    <property type="entry name" value="YMF19-like_N"/>
</dbReference>
<evidence type="ECO:0000256" key="8">
    <source>
        <dbReference type="ARBA" id="ARBA00022692"/>
    </source>
</evidence>
<organism evidence="22">
    <name type="scientific">Chloroidium sp. UTEX 3077</name>
    <dbReference type="NCBI Taxonomy" id="2686440"/>
    <lineage>
        <taxon>Eukaryota</taxon>
        <taxon>Viridiplantae</taxon>
        <taxon>Chlorophyta</taxon>
        <taxon>core chlorophytes</taxon>
        <taxon>Trebouxiophyceae</taxon>
        <taxon>Watanabeales</taxon>
        <taxon>Watanabeaceae</taxon>
        <taxon>Chloroidium</taxon>
    </lineage>
</organism>
<evidence type="ECO:0000259" key="21">
    <source>
        <dbReference type="Pfam" id="PF02326"/>
    </source>
</evidence>
<keyword evidence="16 20" id="KW-0472">Membrane</keyword>
<dbReference type="GO" id="GO:0006754">
    <property type="term" value="P:ATP biosynthetic process"/>
    <property type="evidence" value="ECO:0007669"/>
    <property type="project" value="UniProtKB-KW"/>
</dbReference>
<dbReference type="EC" id="7.1.2.2" evidence="5"/>
<dbReference type="GO" id="GO:0005524">
    <property type="term" value="F:ATP binding"/>
    <property type="evidence" value="ECO:0007669"/>
    <property type="project" value="UniProtKB-KW"/>
</dbReference>
<comment type="catalytic activity">
    <reaction evidence="19">
        <text>ATP + H2O + 4 H(+)(in) = ADP + phosphate + 5 H(+)(out)</text>
        <dbReference type="Rhea" id="RHEA:57720"/>
        <dbReference type="ChEBI" id="CHEBI:15377"/>
        <dbReference type="ChEBI" id="CHEBI:15378"/>
        <dbReference type="ChEBI" id="CHEBI:30616"/>
        <dbReference type="ChEBI" id="CHEBI:43474"/>
        <dbReference type="ChEBI" id="CHEBI:456216"/>
        <dbReference type="EC" id="7.1.2.2"/>
    </reaction>
</comment>
<evidence type="ECO:0000256" key="20">
    <source>
        <dbReference type="SAM" id="Phobius"/>
    </source>
</evidence>
<keyword evidence="7" id="KW-0138">CF(0)</keyword>
<dbReference type="GO" id="GO:1902600">
    <property type="term" value="P:proton transmembrane transport"/>
    <property type="evidence" value="ECO:0007669"/>
    <property type="project" value="UniProtKB-KW"/>
</dbReference>
<keyword evidence="10" id="KW-0375">Hydrogen ion transport</keyword>
<keyword evidence="14" id="KW-0406">Ion transport</keyword>
<sequence length="155" mass="17899">MPQLDKVTFLSQFFWLCALFLGFYLAVLKNFLPKMSRVLKYRKKKLGQSDKGVGNTHKENTLVRSSANKVLENGLKNSKDLFKQNSQRTEKWMLELIRNTNNTSFQKTNNTYLYSIGERSISYKLSVQGSFRDFSNTVFLSVLLNKMGDCKSISN</sequence>
<evidence type="ECO:0000256" key="10">
    <source>
        <dbReference type="ARBA" id="ARBA00022781"/>
    </source>
</evidence>
<dbReference type="GO" id="GO:0031966">
    <property type="term" value="C:mitochondrial membrane"/>
    <property type="evidence" value="ECO:0007669"/>
    <property type="project" value="UniProtKB-SubCell"/>
</dbReference>
<evidence type="ECO:0000256" key="2">
    <source>
        <dbReference type="ARBA" id="ARBA00004304"/>
    </source>
</evidence>
<evidence type="ECO:0000256" key="13">
    <source>
        <dbReference type="ARBA" id="ARBA00022989"/>
    </source>
</evidence>
<reference evidence="22" key="1">
    <citation type="submission" date="2019-11" db="EMBL/GenBank/DDBJ databases">
        <title>Complete Mitochondrial Genome of Chloroidium sp. UTEX 3077.</title>
        <authorList>
            <person name="Zhang H."/>
        </authorList>
    </citation>
    <scope>NUCLEOTIDE SEQUENCE</scope>
</reference>
<keyword evidence="17" id="KW-0066">ATP synthesis</keyword>
<evidence type="ECO:0000256" key="1">
    <source>
        <dbReference type="ARBA" id="ARBA00003096"/>
    </source>
</evidence>
<dbReference type="PANTHER" id="PTHR36816:SF1">
    <property type="entry name" value="ATP SYNTHASE PROTEIN YMF19"/>
    <property type="match status" value="1"/>
</dbReference>
<gene>
    <name evidence="22" type="primary">atp8</name>
</gene>
<keyword evidence="15 22" id="KW-0496">Mitochondrion</keyword>
<keyword evidence="13 20" id="KW-1133">Transmembrane helix</keyword>
<comment type="similarity">
    <text evidence="3">Belongs to the ATPase protein YMF19 family.</text>
</comment>
<evidence type="ECO:0000256" key="4">
    <source>
        <dbReference type="ARBA" id="ARBA00011648"/>
    </source>
</evidence>
<evidence type="ECO:0000256" key="9">
    <source>
        <dbReference type="ARBA" id="ARBA00022741"/>
    </source>
</evidence>
<accession>A0A6B9EVJ6</accession>
<comment type="subcellular location">
    <subcellularLocation>
        <location evidence="2">Mitochondrion membrane</location>
        <topology evidence="2">Single-pass membrane protein</topology>
    </subcellularLocation>
</comment>
<evidence type="ECO:0000256" key="15">
    <source>
        <dbReference type="ARBA" id="ARBA00023128"/>
    </source>
</evidence>
<comment type="function">
    <text evidence="1">This is one of the chains of the nonenzymatic component (CF(0) subunit) of the mitochondrial ATPase complex.</text>
</comment>
<evidence type="ECO:0000256" key="19">
    <source>
        <dbReference type="ARBA" id="ARBA00048383"/>
    </source>
</evidence>
<feature type="transmembrane region" description="Helical" evidence="20">
    <location>
        <begin position="12"/>
        <end position="32"/>
    </location>
</feature>
<geneLocation type="mitochondrion" evidence="22"/>
<evidence type="ECO:0000256" key="3">
    <source>
        <dbReference type="ARBA" id="ARBA00010946"/>
    </source>
</evidence>
<dbReference type="GO" id="GO:0045259">
    <property type="term" value="C:proton-transporting ATP synthase complex"/>
    <property type="evidence" value="ECO:0007669"/>
    <property type="project" value="UniProtKB-KW"/>
</dbReference>
<evidence type="ECO:0000256" key="17">
    <source>
        <dbReference type="ARBA" id="ARBA00023310"/>
    </source>
</evidence>
<name>A0A6B9EVJ6_9CHLO</name>
<keyword evidence="6" id="KW-0813">Transport</keyword>
<evidence type="ECO:0000256" key="12">
    <source>
        <dbReference type="ARBA" id="ARBA00022967"/>
    </source>
</evidence>
<dbReference type="AlphaFoldDB" id="A0A6B9EVJ6"/>
<feature type="domain" description="ATP synthase YMF19-like N-terminal" evidence="21">
    <location>
        <begin position="2"/>
        <end position="78"/>
    </location>
</feature>
<comment type="subunit">
    <text evidence="4">F-type ATPases have 2 components, CF(1) - the catalytic core - and CF(0) - the membrane proton channel. CF(1) has five subunits: alpha(3), beta(3), gamma(1), delta(1), epsilon(1). CF(0) has three main subunits: a, b and c.</text>
</comment>
<keyword evidence="8 20" id="KW-0812">Transmembrane</keyword>
<dbReference type="PANTHER" id="PTHR36816">
    <property type="entry name" value="ATP SYNTHASE PROTEIN YMF19"/>
    <property type="match status" value="1"/>
</dbReference>
<evidence type="ECO:0000256" key="6">
    <source>
        <dbReference type="ARBA" id="ARBA00022448"/>
    </source>
</evidence>
<evidence type="ECO:0000256" key="11">
    <source>
        <dbReference type="ARBA" id="ARBA00022840"/>
    </source>
</evidence>
<protein>
    <recommendedName>
        <fullName evidence="5">H(+)-transporting two-sector ATPase</fullName>
        <ecNumber evidence="5">7.1.2.2</ecNumber>
    </recommendedName>
    <alternativeName>
        <fullName evidence="18">Mitochondrial protein YMF19</fullName>
    </alternativeName>
</protein>
<dbReference type="Pfam" id="PF02326">
    <property type="entry name" value="YMF19"/>
    <property type="match status" value="1"/>
</dbReference>
<evidence type="ECO:0000313" key="22">
    <source>
        <dbReference type="EMBL" id="QGX86661.1"/>
    </source>
</evidence>